<accession>A0A553I6M2</accession>
<evidence type="ECO:0000259" key="6">
    <source>
        <dbReference type="PROSITE" id="PS51044"/>
    </source>
</evidence>
<dbReference type="GO" id="GO:0008270">
    <property type="term" value="F:zinc ion binding"/>
    <property type="evidence" value="ECO:0007669"/>
    <property type="project" value="UniProtKB-KW"/>
</dbReference>
<proteinExistence type="predicted"/>
<dbReference type="Gene3D" id="3.30.40.10">
    <property type="entry name" value="Zinc/RING finger domain, C3HC4 (zinc finger)"/>
    <property type="match status" value="1"/>
</dbReference>
<feature type="compositionally biased region" description="Polar residues" evidence="5">
    <location>
        <begin position="274"/>
        <end position="289"/>
    </location>
</feature>
<dbReference type="PANTHER" id="PTHR10782:SF4">
    <property type="entry name" value="TONALLI, ISOFORM E"/>
    <property type="match status" value="1"/>
</dbReference>
<dbReference type="GO" id="GO:0061665">
    <property type="term" value="F:SUMO ligase activity"/>
    <property type="evidence" value="ECO:0007669"/>
    <property type="project" value="TreeGrafter"/>
</dbReference>
<feature type="compositionally biased region" description="Low complexity" evidence="5">
    <location>
        <begin position="190"/>
        <end position="199"/>
    </location>
</feature>
<evidence type="ECO:0000256" key="2">
    <source>
        <dbReference type="ARBA" id="ARBA00022771"/>
    </source>
</evidence>
<dbReference type="PROSITE" id="PS51044">
    <property type="entry name" value="ZF_SP_RING"/>
    <property type="match status" value="1"/>
</dbReference>
<keyword evidence="8" id="KW-1185">Reference proteome</keyword>
<feature type="region of interest" description="Disordered" evidence="5">
    <location>
        <begin position="728"/>
        <end position="750"/>
    </location>
</feature>
<dbReference type="STRING" id="2512241.A0A553I6M2"/>
<gene>
    <name evidence="7" type="ORF">FHL15_003397</name>
</gene>
<feature type="compositionally biased region" description="Pro residues" evidence="5">
    <location>
        <begin position="60"/>
        <end position="82"/>
    </location>
</feature>
<feature type="region of interest" description="Disordered" evidence="5">
    <location>
        <begin position="822"/>
        <end position="844"/>
    </location>
</feature>
<organism evidence="7 8">
    <name type="scientific">Xylaria flabelliformis</name>
    <dbReference type="NCBI Taxonomy" id="2512241"/>
    <lineage>
        <taxon>Eukaryota</taxon>
        <taxon>Fungi</taxon>
        <taxon>Dikarya</taxon>
        <taxon>Ascomycota</taxon>
        <taxon>Pezizomycotina</taxon>
        <taxon>Sordariomycetes</taxon>
        <taxon>Xylariomycetidae</taxon>
        <taxon>Xylariales</taxon>
        <taxon>Xylariaceae</taxon>
        <taxon>Xylaria</taxon>
    </lineage>
</organism>
<sequence length="1239" mass="135227">MAPAGGPAASPGGGRGRGQIPPLTSITLDCRQVAASNSTLNAFLGGRRQPSWLANATPVQPTPRPARPPPAAPFRGPIPAPSPAERASSVTQPQPQPQSHSQSQSDSQPQPQPRPRPQSHLPHQSRRPSQPSLQPPQSPGQSPAQPLYPPPASSPSAPLHPSQTVAALGPPRLSTLADPVLPSPAPSDEPSPSLSLPHDSPNDRNLCSVSSHQGTPTTQAQFVPDNHVNSGPPSLPQSREPVSPVDNGQNNSPQGTTQAQLPAIASSTVEMALNTTPTPSTAGPSNAATDTRDASRSIAPKRRRTENVSLAMLDSFGAQAKLDAYLREAGGELGLEPSVERLRFILLRNASVEGDLFFVALHQLFCSWTANQVSVHLLCRKGVHDTSLVNHAFEIMGSVLKANSKMGTARLQWFANFPTPLSNSQRYQPYAEAVNQVLDFLICVANQWAIVNHDHALLGYPFLMNELINTFRLYSPTLQPILFRASRRTLGVSDYPVGVRLDEIFKADQEKHLNPDNGTYSLRLQGDAYNEYNNDLIQRYRLLIAHSKSSSRIPSSHSLSVLPSSSTAQPSGATASALVGDHLPEMTRGLRPTPPAPSLINTGRVAPSNQNIHSPMPTYSPVNSPSPALIPNSTAAFAPQFATVAPHVLPSSPSPGIIASPLQSPYQSPNIPQGQYGASGVQPHQGAQRQYELHRQQQLQQHHLYRLQQQQQQYLEWQQAQQRYQPQAQQYQQQYQQHPGAVPSPRPSPIQTPCLLPGQVLPLGQPSPHFQSASSHSILTAPNRNLVPSSGSLSLALPLGATDPILSPRTVNIAQTSSLHSHSLVGLQRQPSQTNERLIPPPGSTITLQDYPQSPYDQRSINNALHQAHLRSPKRVHREHLKTYSYERHYQAIKGFALEPTLIPSQPYLYEFTFDIPGTVLGKLSLNERVAGETLPINRYTDGSLHIRLRCCNRPETAEPIPDHVWVTSETTWPDHIFMGLNERVVEVKRKQHHSKDLPVDVSSFLHLGKNTLSVSVLASSPQRKVHASYVAIEIVEVLSHSSILQMVNTSGTMPANDTRKVIQRRLAGSLTNEAGDDNDLEIHDDGISIDLADPFTSAIFTVPVRGKACTHLECFDLENWLNTRLGKKAPCVCGRPDCKCPKEPSFVDKWKCPLCDGDARPYSLRIDEFLVEVRTSLEQNDQLRTKSITVLANGSWKANYSPEDDDSDPDSDDDGTRATSKATSKHSIPRTIIELDDD</sequence>
<keyword evidence="1" id="KW-0479">Metal-binding</keyword>
<feature type="compositionally biased region" description="Low complexity" evidence="5">
    <location>
        <begin position="118"/>
        <end position="132"/>
    </location>
</feature>
<dbReference type="GO" id="GO:0000785">
    <property type="term" value="C:chromatin"/>
    <property type="evidence" value="ECO:0007669"/>
    <property type="project" value="TreeGrafter"/>
</dbReference>
<feature type="region of interest" description="Disordered" evidence="5">
    <location>
        <begin position="46"/>
        <end position="259"/>
    </location>
</feature>
<keyword evidence="2 4" id="KW-0863">Zinc-finger</keyword>
<feature type="region of interest" description="Disordered" evidence="5">
    <location>
        <begin position="1198"/>
        <end position="1239"/>
    </location>
</feature>
<dbReference type="InterPro" id="IPR004181">
    <property type="entry name" value="Znf_MIZ"/>
</dbReference>
<dbReference type="PANTHER" id="PTHR10782">
    <property type="entry name" value="ZINC FINGER MIZ DOMAIN-CONTAINING PROTEIN"/>
    <property type="match status" value="1"/>
</dbReference>
<feature type="compositionally biased region" description="Low complexity" evidence="5">
    <location>
        <begin position="728"/>
        <end position="737"/>
    </location>
</feature>
<evidence type="ECO:0000313" key="7">
    <source>
        <dbReference type="EMBL" id="TRX95843.1"/>
    </source>
</evidence>
<feature type="compositionally biased region" description="Low complexity" evidence="5">
    <location>
        <begin position="97"/>
        <end position="109"/>
    </location>
</feature>
<feature type="region of interest" description="Disordered" evidence="5">
    <location>
        <begin position="552"/>
        <end position="574"/>
    </location>
</feature>
<dbReference type="AlphaFoldDB" id="A0A553I6M2"/>
<feature type="domain" description="SP-RING-type" evidence="6">
    <location>
        <begin position="1079"/>
        <end position="1180"/>
    </location>
</feature>
<feature type="region of interest" description="Disordered" evidence="5">
    <location>
        <begin position="1"/>
        <end position="24"/>
    </location>
</feature>
<feature type="compositionally biased region" description="Polar residues" evidence="5">
    <location>
        <begin position="246"/>
        <end position="259"/>
    </location>
</feature>
<feature type="compositionally biased region" description="Low complexity" evidence="5">
    <location>
        <begin position="552"/>
        <end position="566"/>
    </location>
</feature>
<evidence type="ECO:0000256" key="4">
    <source>
        <dbReference type="PROSITE-ProRule" id="PRU00452"/>
    </source>
</evidence>
<feature type="compositionally biased region" description="Low complexity" evidence="5">
    <location>
        <begin position="1"/>
        <end position="10"/>
    </location>
</feature>
<protein>
    <recommendedName>
        <fullName evidence="6">SP-RING-type domain-containing protein</fullName>
    </recommendedName>
</protein>
<dbReference type="GO" id="GO:0016925">
    <property type="term" value="P:protein sumoylation"/>
    <property type="evidence" value="ECO:0007669"/>
    <property type="project" value="TreeGrafter"/>
</dbReference>
<feature type="compositionally biased region" description="Low complexity" evidence="5">
    <location>
        <begin position="154"/>
        <end position="163"/>
    </location>
</feature>
<dbReference type="OrthoDB" id="27975at2759"/>
<feature type="region of interest" description="Disordered" evidence="5">
    <location>
        <begin position="274"/>
        <end position="303"/>
    </location>
</feature>
<name>A0A553I6M2_9PEZI</name>
<evidence type="ECO:0000256" key="5">
    <source>
        <dbReference type="SAM" id="MobiDB-lite"/>
    </source>
</evidence>
<evidence type="ECO:0000256" key="3">
    <source>
        <dbReference type="ARBA" id="ARBA00022833"/>
    </source>
</evidence>
<dbReference type="Proteomes" id="UP000319160">
    <property type="component" value="Unassembled WGS sequence"/>
</dbReference>
<evidence type="ECO:0000313" key="8">
    <source>
        <dbReference type="Proteomes" id="UP000319160"/>
    </source>
</evidence>
<comment type="caution">
    <text evidence="7">The sequence shown here is derived from an EMBL/GenBank/DDBJ whole genome shotgun (WGS) entry which is preliminary data.</text>
</comment>
<feature type="compositionally biased region" description="Acidic residues" evidence="5">
    <location>
        <begin position="1203"/>
        <end position="1214"/>
    </location>
</feature>
<dbReference type="EMBL" id="VFLP01000014">
    <property type="protein sequence ID" value="TRX95843.1"/>
    <property type="molecule type" value="Genomic_DNA"/>
</dbReference>
<reference evidence="8" key="1">
    <citation type="submission" date="2019-06" db="EMBL/GenBank/DDBJ databases">
        <title>Draft genome sequence of the griseofulvin-producing fungus Xylaria cubensis strain G536.</title>
        <authorList>
            <person name="Mead M.E."/>
            <person name="Raja H.A."/>
            <person name="Steenwyk J.L."/>
            <person name="Knowles S.L."/>
            <person name="Oberlies N.H."/>
            <person name="Rokas A."/>
        </authorList>
    </citation>
    <scope>NUCLEOTIDE SEQUENCE [LARGE SCALE GENOMIC DNA]</scope>
    <source>
        <strain evidence="8">G536</strain>
    </source>
</reference>
<evidence type="ECO:0000256" key="1">
    <source>
        <dbReference type="ARBA" id="ARBA00022723"/>
    </source>
</evidence>
<dbReference type="InterPro" id="IPR013083">
    <property type="entry name" value="Znf_RING/FYVE/PHD"/>
</dbReference>
<keyword evidence="3" id="KW-0862">Zinc</keyword>
<feature type="compositionally biased region" description="Polar residues" evidence="5">
    <location>
        <begin position="205"/>
        <end position="232"/>
    </location>
</feature>